<organism evidence="1 2">
    <name type="scientific">Cucumis melo var. makuwa</name>
    <name type="common">Oriental melon</name>
    <dbReference type="NCBI Taxonomy" id="1194695"/>
    <lineage>
        <taxon>Eukaryota</taxon>
        <taxon>Viridiplantae</taxon>
        <taxon>Streptophyta</taxon>
        <taxon>Embryophyta</taxon>
        <taxon>Tracheophyta</taxon>
        <taxon>Spermatophyta</taxon>
        <taxon>Magnoliopsida</taxon>
        <taxon>eudicotyledons</taxon>
        <taxon>Gunneridae</taxon>
        <taxon>Pentapetalae</taxon>
        <taxon>rosids</taxon>
        <taxon>fabids</taxon>
        <taxon>Cucurbitales</taxon>
        <taxon>Cucurbitaceae</taxon>
        <taxon>Benincaseae</taxon>
        <taxon>Cucumis</taxon>
    </lineage>
</organism>
<dbReference type="Proteomes" id="UP000321947">
    <property type="component" value="Unassembled WGS sequence"/>
</dbReference>
<dbReference type="EMBL" id="SSTD01006392">
    <property type="protein sequence ID" value="TYK20284.1"/>
    <property type="molecule type" value="Genomic_DNA"/>
</dbReference>
<gene>
    <name evidence="1" type="ORF">E5676_scaffold708G00030</name>
</gene>
<dbReference type="AlphaFoldDB" id="A0A5D3D9U7"/>
<comment type="caution">
    <text evidence="1">The sequence shown here is derived from an EMBL/GenBank/DDBJ whole genome shotgun (WGS) entry which is preliminary data.</text>
</comment>
<sequence length="147" mass="16593">MKKIICTSQPSATPTPRKRAQSLLLELECYVAVNGQISMTITLGVEKPISPHHELAEQRGESISHVELFRQTHVRDGTFVSQAMEDTHVVSHSLGMRYARQYWIDDQTTQKAHKPTSVSSSMTSCLQSTVELQLQVKLDQVMQQIEE</sequence>
<reference evidence="1 2" key="1">
    <citation type="submission" date="2019-08" db="EMBL/GenBank/DDBJ databases">
        <title>Draft genome sequences of two oriental melons (Cucumis melo L. var makuwa).</title>
        <authorList>
            <person name="Kwon S.-Y."/>
        </authorList>
    </citation>
    <scope>NUCLEOTIDE SEQUENCE [LARGE SCALE GENOMIC DNA]</scope>
    <source>
        <strain evidence="2">cv. Chang Bougi</strain>
        <tissue evidence="1">Leaf</tissue>
    </source>
</reference>
<evidence type="ECO:0000313" key="1">
    <source>
        <dbReference type="EMBL" id="TYK20284.1"/>
    </source>
</evidence>
<accession>A0A5D3D9U7</accession>
<protein>
    <submittedName>
        <fullName evidence="1">CACTA en-spm transposon protein</fullName>
    </submittedName>
</protein>
<evidence type="ECO:0000313" key="2">
    <source>
        <dbReference type="Proteomes" id="UP000321947"/>
    </source>
</evidence>
<name>A0A5D3D9U7_CUCMM</name>
<proteinExistence type="predicted"/>